<dbReference type="InterPro" id="IPR036638">
    <property type="entry name" value="HLH_DNA-bd_sf"/>
</dbReference>
<dbReference type="PROSITE" id="PS50888">
    <property type="entry name" value="BHLH"/>
    <property type="match status" value="1"/>
</dbReference>
<dbReference type="Proteomes" id="UP001388673">
    <property type="component" value="Unassembled WGS sequence"/>
</dbReference>
<dbReference type="GeneID" id="92181497"/>
<dbReference type="PANTHER" id="PTHR46266">
    <property type="entry name" value="TRANSCRIPTION FACTOR TT8"/>
    <property type="match status" value="1"/>
</dbReference>
<feature type="region of interest" description="Disordered" evidence="1">
    <location>
        <begin position="1"/>
        <end position="102"/>
    </location>
</feature>
<feature type="compositionally biased region" description="Polar residues" evidence="1">
    <location>
        <begin position="275"/>
        <end position="285"/>
    </location>
</feature>
<feature type="compositionally biased region" description="Low complexity" evidence="1">
    <location>
        <begin position="323"/>
        <end position="334"/>
    </location>
</feature>
<dbReference type="PANTHER" id="PTHR46266:SF4">
    <property type="entry name" value="TRANSCRIPTION FACTOR TT8"/>
    <property type="match status" value="1"/>
</dbReference>
<evidence type="ECO:0000259" key="2">
    <source>
        <dbReference type="PROSITE" id="PS50888"/>
    </source>
</evidence>
<reference evidence="3 4" key="1">
    <citation type="journal article" date="2024" name="bioRxiv">
        <title>Comparative genomics of Cryptococcus and Kwoniella reveals pathogenesis evolution and contrasting karyotype dynamics via intercentromeric recombination or chromosome fusion.</title>
        <authorList>
            <person name="Coelho M.A."/>
            <person name="David-Palma M."/>
            <person name="Shea T."/>
            <person name="Bowers K."/>
            <person name="McGinley-Smith S."/>
            <person name="Mohammad A.W."/>
            <person name="Gnirke A."/>
            <person name="Yurkov A.M."/>
            <person name="Nowrousian M."/>
            <person name="Sun S."/>
            <person name="Cuomo C.A."/>
            <person name="Heitman J."/>
        </authorList>
    </citation>
    <scope>NUCLEOTIDE SEQUENCE [LARGE SCALE GENOMIC DNA]</scope>
    <source>
        <strain evidence="3 4">CBS 13917</strain>
    </source>
</reference>
<dbReference type="InterPro" id="IPR011598">
    <property type="entry name" value="bHLH_dom"/>
</dbReference>
<dbReference type="Pfam" id="PF00010">
    <property type="entry name" value="HLH"/>
    <property type="match status" value="1"/>
</dbReference>
<feature type="compositionally biased region" description="Pro residues" evidence="1">
    <location>
        <begin position="28"/>
        <end position="40"/>
    </location>
</feature>
<dbReference type="RefSeq" id="XP_066801753.1">
    <property type="nucleotide sequence ID" value="XM_066947339.1"/>
</dbReference>
<accession>A0AAW0YJ75</accession>
<feature type="region of interest" description="Disordered" evidence="1">
    <location>
        <begin position="365"/>
        <end position="411"/>
    </location>
</feature>
<feature type="compositionally biased region" description="Pro residues" evidence="1">
    <location>
        <begin position="291"/>
        <end position="313"/>
    </location>
</feature>
<evidence type="ECO:0000313" key="3">
    <source>
        <dbReference type="EMBL" id="KAK8850322.1"/>
    </source>
</evidence>
<proteinExistence type="predicted"/>
<dbReference type="Gene3D" id="4.10.280.10">
    <property type="entry name" value="Helix-loop-helix DNA-binding domain"/>
    <property type="match status" value="1"/>
</dbReference>
<feature type="compositionally biased region" description="Basic and acidic residues" evidence="1">
    <location>
        <begin position="89"/>
        <end position="102"/>
    </location>
</feature>
<protein>
    <recommendedName>
        <fullName evidence="2">BHLH domain-containing protein</fullName>
    </recommendedName>
</protein>
<comment type="caution">
    <text evidence="3">The sequence shown here is derived from an EMBL/GenBank/DDBJ whole genome shotgun (WGS) entry which is preliminary data.</text>
</comment>
<evidence type="ECO:0000256" key="1">
    <source>
        <dbReference type="SAM" id="MobiDB-lite"/>
    </source>
</evidence>
<sequence>MSAMSMPITISRKRKVKSTADTFTSNPNHPPSPSPFPSSPSSPGQEDDEYDPGPSRPTATSSRRPKRSSASGKTDGGTGTKVGSGGGRMSREALRKANHSLIEKRRREKINAALGELRSMVPGLGDEGSGRAGEFKLEVLERTVAHVKELKMRITMLESILPSSSMTSVVAFNLSAANDTEARPADAVQTRAGGAVSTIGPSQPTSSTSSVGLIPPPASPYPSPSPDKAAETLFSPDPNETEVESNLPPPHTKAYSRSSPNTSSRTSTPLNTSSVASLLSSAQGEPQQPHSRPPPPPEVTNPIFLPFPAPSPTSPFLHATIHSSSESRGTSSSSAVGPIDPSPFLAPLPNVSLFGGIFNLDSSPTDTFRPQFKQPSPPQLCLTDNTKTKHSQTQRSAKGATAMTTTTTRSKDMAPEEAANLLLAFSSPDTLRPQHFVVSQRERRSTLDSEEFSLDGGGSGEGGGGVKALRPETKTGNGGKIGKSARDILKMSELQR</sequence>
<feature type="region of interest" description="Disordered" evidence="1">
    <location>
        <begin position="441"/>
        <end position="496"/>
    </location>
</feature>
<dbReference type="AlphaFoldDB" id="A0AAW0YJ75"/>
<gene>
    <name evidence="3" type="ORF">IAR55_004239</name>
</gene>
<feature type="compositionally biased region" description="Pro residues" evidence="1">
    <location>
        <begin position="214"/>
        <end position="225"/>
    </location>
</feature>
<dbReference type="KEGG" id="kne:92181497"/>
<evidence type="ECO:0000313" key="4">
    <source>
        <dbReference type="Proteomes" id="UP001388673"/>
    </source>
</evidence>
<organism evidence="3 4">
    <name type="scientific">Kwoniella newhampshirensis</name>
    <dbReference type="NCBI Taxonomy" id="1651941"/>
    <lineage>
        <taxon>Eukaryota</taxon>
        <taxon>Fungi</taxon>
        <taxon>Dikarya</taxon>
        <taxon>Basidiomycota</taxon>
        <taxon>Agaricomycotina</taxon>
        <taxon>Tremellomycetes</taxon>
        <taxon>Tremellales</taxon>
        <taxon>Cryptococcaceae</taxon>
        <taxon>Kwoniella</taxon>
    </lineage>
</organism>
<feature type="compositionally biased region" description="Gly residues" evidence="1">
    <location>
        <begin position="455"/>
        <end position="466"/>
    </location>
</feature>
<feature type="compositionally biased region" description="Basic and acidic residues" evidence="1">
    <location>
        <begin position="484"/>
        <end position="496"/>
    </location>
</feature>
<dbReference type="SUPFAM" id="SSF47459">
    <property type="entry name" value="HLH, helix-loop-helix DNA-binding domain"/>
    <property type="match status" value="1"/>
</dbReference>
<feature type="compositionally biased region" description="Low complexity" evidence="1">
    <location>
        <begin position="256"/>
        <end position="274"/>
    </location>
</feature>
<feature type="compositionally biased region" description="Polar residues" evidence="1">
    <location>
        <begin position="199"/>
        <end position="211"/>
    </location>
</feature>
<dbReference type="EMBL" id="JBCAWK010000008">
    <property type="protein sequence ID" value="KAK8850322.1"/>
    <property type="molecule type" value="Genomic_DNA"/>
</dbReference>
<feature type="compositionally biased region" description="Gly residues" evidence="1">
    <location>
        <begin position="74"/>
        <end position="88"/>
    </location>
</feature>
<dbReference type="SMART" id="SM00353">
    <property type="entry name" value="HLH"/>
    <property type="match status" value="1"/>
</dbReference>
<keyword evidence="4" id="KW-1185">Reference proteome</keyword>
<feature type="domain" description="BHLH" evidence="2">
    <location>
        <begin position="94"/>
        <end position="150"/>
    </location>
</feature>
<dbReference type="GO" id="GO:0046983">
    <property type="term" value="F:protein dimerization activity"/>
    <property type="evidence" value="ECO:0007669"/>
    <property type="project" value="InterPro"/>
</dbReference>
<name>A0AAW0YJ75_9TREE</name>
<feature type="region of interest" description="Disordered" evidence="1">
    <location>
        <begin position="179"/>
        <end position="345"/>
    </location>
</feature>